<evidence type="ECO:0000313" key="2">
    <source>
        <dbReference type="Proteomes" id="UP000799291"/>
    </source>
</evidence>
<keyword evidence="2" id="KW-1185">Reference proteome</keyword>
<protein>
    <submittedName>
        <fullName evidence="1">Uncharacterized protein</fullName>
    </submittedName>
</protein>
<dbReference type="AlphaFoldDB" id="A0A6G1INQ1"/>
<reference evidence="1" key="1">
    <citation type="journal article" date="2020" name="Stud. Mycol.">
        <title>101 Dothideomycetes genomes: a test case for predicting lifestyles and emergence of pathogens.</title>
        <authorList>
            <person name="Haridas S."/>
            <person name="Albert R."/>
            <person name="Binder M."/>
            <person name="Bloem J."/>
            <person name="Labutti K."/>
            <person name="Salamov A."/>
            <person name="Andreopoulos B."/>
            <person name="Baker S."/>
            <person name="Barry K."/>
            <person name="Bills G."/>
            <person name="Bluhm B."/>
            <person name="Cannon C."/>
            <person name="Castanera R."/>
            <person name="Culley D."/>
            <person name="Daum C."/>
            <person name="Ezra D."/>
            <person name="Gonzalez J."/>
            <person name="Henrissat B."/>
            <person name="Kuo A."/>
            <person name="Liang C."/>
            <person name="Lipzen A."/>
            <person name="Lutzoni F."/>
            <person name="Magnuson J."/>
            <person name="Mondo S."/>
            <person name="Nolan M."/>
            <person name="Ohm R."/>
            <person name="Pangilinan J."/>
            <person name="Park H.-J."/>
            <person name="Ramirez L."/>
            <person name="Alfaro M."/>
            <person name="Sun H."/>
            <person name="Tritt A."/>
            <person name="Yoshinaga Y."/>
            <person name="Zwiers L.-H."/>
            <person name="Turgeon B."/>
            <person name="Goodwin S."/>
            <person name="Spatafora J."/>
            <person name="Crous P."/>
            <person name="Grigoriev I."/>
        </authorList>
    </citation>
    <scope>NUCLEOTIDE SEQUENCE</scope>
    <source>
        <strain evidence="1">CBS 122367</strain>
    </source>
</reference>
<organism evidence="1 2">
    <name type="scientific">Lentithecium fluviatile CBS 122367</name>
    <dbReference type="NCBI Taxonomy" id="1168545"/>
    <lineage>
        <taxon>Eukaryota</taxon>
        <taxon>Fungi</taxon>
        <taxon>Dikarya</taxon>
        <taxon>Ascomycota</taxon>
        <taxon>Pezizomycotina</taxon>
        <taxon>Dothideomycetes</taxon>
        <taxon>Pleosporomycetidae</taxon>
        <taxon>Pleosporales</taxon>
        <taxon>Massarineae</taxon>
        <taxon>Lentitheciaceae</taxon>
        <taxon>Lentithecium</taxon>
    </lineage>
</organism>
<dbReference type="EMBL" id="MU005601">
    <property type="protein sequence ID" value="KAF2679775.1"/>
    <property type="molecule type" value="Genomic_DNA"/>
</dbReference>
<evidence type="ECO:0000313" key="1">
    <source>
        <dbReference type="EMBL" id="KAF2679775.1"/>
    </source>
</evidence>
<accession>A0A6G1INQ1</accession>
<proteinExistence type="predicted"/>
<sequence>MRSSLLKRLTRYLGAAVEMGVRSRSRHRNRHAVAFSDLNAVECGNCVQPHRCSCCIPARIGTPRTGRCRDSWDRTQPSYCALGIDRPMVSGICKMERILLRGFGFSRFGGRGSDIDEIRFRLRAVLIRTACMIGWCRTVEGGHTIWLNYGILNFVPCGQFGIL</sequence>
<gene>
    <name evidence="1" type="ORF">K458DRAFT_113957</name>
</gene>
<name>A0A6G1INQ1_9PLEO</name>
<dbReference type="Proteomes" id="UP000799291">
    <property type="component" value="Unassembled WGS sequence"/>
</dbReference>